<protein>
    <submittedName>
        <fullName evidence="1">Uncharacterized protein</fullName>
    </submittedName>
</protein>
<dbReference type="OrthoDB" id="10566647at2759"/>
<name>A0A2B7WI49_9EURO</name>
<sequence>MPALGGNADRAVTVEPPKEKCVLAMPNVGISTDAIVIDHWDEWPTPRASVETHEASNGIPDDISPFLAQI</sequence>
<gene>
    <name evidence="1" type="ORF">GX51_07942</name>
</gene>
<reference evidence="1 2" key="1">
    <citation type="submission" date="2017-10" db="EMBL/GenBank/DDBJ databases">
        <title>Comparative genomics in systemic dimorphic fungi from Ajellomycetaceae.</title>
        <authorList>
            <person name="Munoz J.F."/>
            <person name="Mcewen J.G."/>
            <person name="Clay O.K."/>
            <person name="Cuomo C.A."/>
        </authorList>
    </citation>
    <scope>NUCLEOTIDE SEQUENCE [LARGE SCALE GENOMIC DNA]</scope>
    <source>
        <strain evidence="1 2">UAMH130</strain>
    </source>
</reference>
<comment type="caution">
    <text evidence="1">The sequence shown here is derived from an EMBL/GenBank/DDBJ whole genome shotgun (WGS) entry which is preliminary data.</text>
</comment>
<proteinExistence type="predicted"/>
<evidence type="ECO:0000313" key="2">
    <source>
        <dbReference type="Proteomes" id="UP000224080"/>
    </source>
</evidence>
<dbReference type="Proteomes" id="UP000224080">
    <property type="component" value="Unassembled WGS sequence"/>
</dbReference>
<dbReference type="AlphaFoldDB" id="A0A2B7WI49"/>
<accession>A0A2B7WI49</accession>
<keyword evidence="2" id="KW-1185">Reference proteome</keyword>
<dbReference type="EMBL" id="PDNC01000186">
    <property type="protein sequence ID" value="PGG96201.1"/>
    <property type="molecule type" value="Genomic_DNA"/>
</dbReference>
<evidence type="ECO:0000313" key="1">
    <source>
        <dbReference type="EMBL" id="PGG96201.1"/>
    </source>
</evidence>
<organism evidence="1 2">
    <name type="scientific">Blastomyces parvus</name>
    <dbReference type="NCBI Taxonomy" id="2060905"/>
    <lineage>
        <taxon>Eukaryota</taxon>
        <taxon>Fungi</taxon>
        <taxon>Dikarya</taxon>
        <taxon>Ascomycota</taxon>
        <taxon>Pezizomycotina</taxon>
        <taxon>Eurotiomycetes</taxon>
        <taxon>Eurotiomycetidae</taxon>
        <taxon>Onygenales</taxon>
        <taxon>Ajellomycetaceae</taxon>
        <taxon>Blastomyces</taxon>
    </lineage>
</organism>